<reference evidence="1 2" key="1">
    <citation type="submission" date="2020-10" db="EMBL/GenBank/DDBJ databases">
        <title>Plant Genome Project.</title>
        <authorList>
            <person name="Zhang R.-G."/>
        </authorList>
    </citation>
    <scope>NUCLEOTIDE SEQUENCE [LARGE SCALE GENOMIC DNA]</scope>
    <source>
        <strain evidence="1">FAFU-HL-1</strain>
        <tissue evidence="1">Leaf</tissue>
    </source>
</reference>
<sequence>MNISKLDHHQELLTDQFSNMTNGITTQCSVSVADLGPVAYYSCDSGYMRRIRLQEKSSSWLDGSIFLAPNRTSFELNILNWQSIFRERTMDTFLRKCSAWLRSYFARNSLHVSTVPLYLLRFLSQTYFYIRDANSCKRIVLNSFKSCRIGDIVRH</sequence>
<dbReference type="Proteomes" id="UP000657918">
    <property type="component" value="Chromosome 4"/>
</dbReference>
<keyword evidence="2" id="KW-1185">Reference proteome</keyword>
<organism evidence="1 2">
    <name type="scientific">Salix dunnii</name>
    <dbReference type="NCBI Taxonomy" id="1413687"/>
    <lineage>
        <taxon>Eukaryota</taxon>
        <taxon>Viridiplantae</taxon>
        <taxon>Streptophyta</taxon>
        <taxon>Embryophyta</taxon>
        <taxon>Tracheophyta</taxon>
        <taxon>Spermatophyta</taxon>
        <taxon>Magnoliopsida</taxon>
        <taxon>eudicotyledons</taxon>
        <taxon>Gunneridae</taxon>
        <taxon>Pentapetalae</taxon>
        <taxon>rosids</taxon>
        <taxon>fabids</taxon>
        <taxon>Malpighiales</taxon>
        <taxon>Salicaceae</taxon>
        <taxon>Saliceae</taxon>
        <taxon>Salix</taxon>
    </lineage>
</organism>
<protein>
    <submittedName>
        <fullName evidence="1">Uncharacterized protein</fullName>
    </submittedName>
</protein>
<evidence type="ECO:0000313" key="2">
    <source>
        <dbReference type="Proteomes" id="UP000657918"/>
    </source>
</evidence>
<dbReference type="AlphaFoldDB" id="A0A835KAK7"/>
<gene>
    <name evidence="1" type="ORF">SADUNF_Sadunf04G0050600</name>
</gene>
<accession>A0A835KAK7</accession>
<proteinExistence type="predicted"/>
<name>A0A835KAK7_9ROSI</name>
<dbReference type="EMBL" id="JADGMS010000004">
    <property type="protein sequence ID" value="KAF9683787.1"/>
    <property type="molecule type" value="Genomic_DNA"/>
</dbReference>
<comment type="caution">
    <text evidence="1">The sequence shown here is derived from an EMBL/GenBank/DDBJ whole genome shotgun (WGS) entry which is preliminary data.</text>
</comment>
<evidence type="ECO:0000313" key="1">
    <source>
        <dbReference type="EMBL" id="KAF9683787.1"/>
    </source>
</evidence>